<dbReference type="FunFam" id="2.30.29.30:FF:000074">
    <property type="entry name" value="Oxysterol-binding protein"/>
    <property type="match status" value="1"/>
</dbReference>
<reference evidence="8" key="2">
    <citation type="journal article" date="2023" name="Science">
        <title>Genomic signatures of disease resistance in endangered staghorn corals.</title>
        <authorList>
            <person name="Vollmer S.V."/>
            <person name="Selwyn J.D."/>
            <person name="Despard B.A."/>
            <person name="Roesel C.L."/>
        </authorList>
    </citation>
    <scope>NUCLEOTIDE SEQUENCE</scope>
    <source>
        <strain evidence="8">K2</strain>
    </source>
</reference>
<dbReference type="PANTHER" id="PTHR10972">
    <property type="entry name" value="OXYSTEROL-BINDING PROTEIN-RELATED"/>
    <property type="match status" value="1"/>
</dbReference>
<protein>
    <submittedName>
        <fullName evidence="8">Oxysterol-binding protein 2</fullName>
    </submittedName>
</protein>
<feature type="compositionally biased region" description="Polar residues" evidence="6">
    <location>
        <begin position="386"/>
        <end position="408"/>
    </location>
</feature>
<feature type="domain" description="PH" evidence="7">
    <location>
        <begin position="82"/>
        <end position="175"/>
    </location>
</feature>
<reference evidence="8" key="1">
    <citation type="journal article" date="2023" name="G3 (Bethesda)">
        <title>Whole genome assembly and annotation of the endangered Caribbean coral Acropora cervicornis.</title>
        <authorList>
            <person name="Selwyn J.D."/>
            <person name="Vollmer S.V."/>
        </authorList>
    </citation>
    <scope>NUCLEOTIDE SEQUENCE</scope>
    <source>
        <strain evidence="8">K2</strain>
    </source>
</reference>
<comment type="similarity">
    <text evidence="1">Belongs to the OSBP family.</text>
</comment>
<dbReference type="PANTHER" id="PTHR10972:SF205">
    <property type="entry name" value="OXYSTEROL-BINDING PROTEIN 1"/>
    <property type="match status" value="1"/>
</dbReference>
<dbReference type="Pfam" id="PF01237">
    <property type="entry name" value="Oxysterol_BP"/>
    <property type="match status" value="1"/>
</dbReference>
<keyword evidence="3" id="KW-0597">Phosphoprotein</keyword>
<feature type="compositionally biased region" description="Acidic residues" evidence="6">
    <location>
        <begin position="328"/>
        <end position="341"/>
    </location>
</feature>
<evidence type="ECO:0000256" key="2">
    <source>
        <dbReference type="ARBA" id="ARBA00022448"/>
    </source>
</evidence>
<dbReference type="Proteomes" id="UP001249851">
    <property type="component" value="Unassembled WGS sequence"/>
</dbReference>
<dbReference type="SUPFAM" id="SSF50729">
    <property type="entry name" value="PH domain-like"/>
    <property type="match status" value="1"/>
</dbReference>
<proteinExistence type="inferred from homology"/>
<dbReference type="InterPro" id="IPR001849">
    <property type="entry name" value="PH_domain"/>
</dbReference>
<dbReference type="GO" id="GO:0006869">
    <property type="term" value="P:lipid transport"/>
    <property type="evidence" value="ECO:0007669"/>
    <property type="project" value="UniProtKB-KW"/>
</dbReference>
<gene>
    <name evidence="8" type="ORF">P5673_000440</name>
</gene>
<evidence type="ECO:0000256" key="1">
    <source>
        <dbReference type="ARBA" id="ARBA00008842"/>
    </source>
</evidence>
<dbReference type="Pfam" id="PF00169">
    <property type="entry name" value="PH"/>
    <property type="match status" value="1"/>
</dbReference>
<dbReference type="GO" id="GO:0005829">
    <property type="term" value="C:cytosol"/>
    <property type="evidence" value="ECO:0007669"/>
    <property type="project" value="TreeGrafter"/>
</dbReference>
<name>A0AAD9VHS6_ACRCE</name>
<organism evidence="8 9">
    <name type="scientific">Acropora cervicornis</name>
    <name type="common">Staghorn coral</name>
    <dbReference type="NCBI Taxonomy" id="6130"/>
    <lineage>
        <taxon>Eukaryota</taxon>
        <taxon>Metazoa</taxon>
        <taxon>Cnidaria</taxon>
        <taxon>Anthozoa</taxon>
        <taxon>Hexacorallia</taxon>
        <taxon>Scleractinia</taxon>
        <taxon>Astrocoeniina</taxon>
        <taxon>Acroporidae</taxon>
        <taxon>Acropora</taxon>
    </lineage>
</organism>
<evidence type="ECO:0000256" key="5">
    <source>
        <dbReference type="ARBA" id="ARBA00023121"/>
    </source>
</evidence>
<keyword evidence="4" id="KW-0445">Lipid transport</keyword>
<dbReference type="EMBL" id="JARQWQ010000001">
    <property type="protein sequence ID" value="KAK2574295.1"/>
    <property type="molecule type" value="Genomic_DNA"/>
</dbReference>
<evidence type="ECO:0000256" key="3">
    <source>
        <dbReference type="ARBA" id="ARBA00022553"/>
    </source>
</evidence>
<accession>A0AAD9VHS6</accession>
<dbReference type="GO" id="GO:0097038">
    <property type="term" value="C:perinuclear endoplasmic reticulum"/>
    <property type="evidence" value="ECO:0007669"/>
    <property type="project" value="TreeGrafter"/>
</dbReference>
<dbReference type="GO" id="GO:0032934">
    <property type="term" value="F:sterol binding"/>
    <property type="evidence" value="ECO:0007669"/>
    <property type="project" value="TreeGrafter"/>
</dbReference>
<feature type="region of interest" description="Disordered" evidence="6">
    <location>
        <begin position="386"/>
        <end position="423"/>
    </location>
</feature>
<keyword evidence="2" id="KW-0813">Transport</keyword>
<feature type="region of interest" description="Disordered" evidence="6">
    <location>
        <begin position="310"/>
        <end position="341"/>
    </location>
</feature>
<dbReference type="GO" id="GO:0005886">
    <property type="term" value="C:plasma membrane"/>
    <property type="evidence" value="ECO:0007669"/>
    <property type="project" value="TreeGrafter"/>
</dbReference>
<dbReference type="AlphaFoldDB" id="A0AAD9VHS6"/>
<evidence type="ECO:0000313" key="9">
    <source>
        <dbReference type="Proteomes" id="UP001249851"/>
    </source>
</evidence>
<dbReference type="Gene3D" id="2.30.29.30">
    <property type="entry name" value="Pleckstrin-homology domain (PH domain)/Phosphotyrosine-binding domain (PTB)"/>
    <property type="match status" value="1"/>
</dbReference>
<evidence type="ECO:0000256" key="6">
    <source>
        <dbReference type="SAM" id="MobiDB-lite"/>
    </source>
</evidence>
<dbReference type="PROSITE" id="PS50003">
    <property type="entry name" value="PH_DOMAIN"/>
    <property type="match status" value="1"/>
</dbReference>
<dbReference type="SUPFAM" id="SSF144000">
    <property type="entry name" value="Oxysterol-binding protein-like"/>
    <property type="match status" value="1"/>
</dbReference>
<keyword evidence="5" id="KW-0446">Lipid-binding</keyword>
<dbReference type="Gene3D" id="2.40.160.120">
    <property type="match status" value="1"/>
</dbReference>
<dbReference type="InterPro" id="IPR000648">
    <property type="entry name" value="Oxysterol-bd"/>
</dbReference>
<evidence type="ECO:0000259" key="7">
    <source>
        <dbReference type="PROSITE" id="PS50003"/>
    </source>
</evidence>
<evidence type="ECO:0000256" key="4">
    <source>
        <dbReference type="ARBA" id="ARBA00023055"/>
    </source>
</evidence>
<dbReference type="InterPro" id="IPR011993">
    <property type="entry name" value="PH-like_dom_sf"/>
</dbReference>
<dbReference type="SMART" id="SM00233">
    <property type="entry name" value="PH"/>
    <property type="match status" value="1"/>
</dbReference>
<sequence>MGIICSCKSDKTCRAESILKIDRGSFEFVTHYCRVSGSPVIRVRLQVPSCHVTMANNSGDEDFTVVDIQGENVIMPDGQVCPDHFRGWLFKWTNYIKGYQKRWFVLSNGLLSYYRSQAEMAHTCRGTINLAGAFIDAEDSCSFVISNGGTQIFYMRANSEVERQRWVTALELAKAKAIKMLESDEEEDSNSDQAENIKPLNTKLDDLQTCNDLVSKHGSALQRAIVELQEVEDNPALLSKLKFVNEKATLFRITANAMISACAEFLELAQTQEKKWHKSLHFERQRRITLEETVEALAKQHNTLERACRKSTGAVLPAIPGSEPGRDSDEEEEAEEEDDENAEFFDAIAEHPEGFTLSVCKSGDSLQSSSSEISLDLETNKAMLSGTLSDNSVSSKTEGVTEPTGTKTSLEEDGLTEDTNGNAQSQVVTAPFTVGGSFGASGTQSTGKIVTKQFRRQIPDKPDISINLWSIMKNCIGKELSKIPMPVNLNEPISMLQRLTEELEYAHLLDRAAACDSSTEQMCYVAAFTVSSYSTTATRVGKPFNPLLGETFEFDRTEDLGWRSLAEQVIPHGTAHLKFNKTGNHYSWKKVTTTVHNIIVGKLWIDQSGEMDIENHTTKDVTGVITDHHKVVRYVISGTWDNKIDGAKVVYTRTSSSAVKQPPSTPHKSQAQTMPPVALWKANPPLPGCEKMYYFTEFALALNQPDDGVAPTDSRRRPDQRLMENCMWDEANQEKQKLEELQRTRRRKREVEAAEAQKEGKVYEGYKPCWFEKVLDEVTNSSLHVYRGGYWEAKETKEWSLCPEIYS</sequence>
<dbReference type="InterPro" id="IPR037239">
    <property type="entry name" value="OSBP_sf"/>
</dbReference>
<keyword evidence="9" id="KW-1185">Reference proteome</keyword>
<evidence type="ECO:0000313" key="8">
    <source>
        <dbReference type="EMBL" id="KAK2574295.1"/>
    </source>
</evidence>
<comment type="caution">
    <text evidence="8">The sequence shown here is derived from an EMBL/GenBank/DDBJ whole genome shotgun (WGS) entry which is preliminary data.</text>
</comment>
<dbReference type="CDD" id="cd13284">
    <property type="entry name" value="PH_OSBP_ORP4"/>
    <property type="match status" value="1"/>
</dbReference>